<keyword evidence="1" id="KW-0472">Membrane</keyword>
<accession>A0AB39Y6C2</accession>
<feature type="transmembrane region" description="Helical" evidence="1">
    <location>
        <begin position="46"/>
        <end position="69"/>
    </location>
</feature>
<keyword evidence="1" id="KW-0812">Transmembrane</keyword>
<keyword evidence="1" id="KW-1133">Transmembrane helix</keyword>
<organism evidence="3">
    <name type="scientific">Streptomyces sp. R33</name>
    <dbReference type="NCBI Taxonomy" id="3238629"/>
    <lineage>
        <taxon>Bacteria</taxon>
        <taxon>Bacillati</taxon>
        <taxon>Actinomycetota</taxon>
        <taxon>Actinomycetes</taxon>
        <taxon>Kitasatosporales</taxon>
        <taxon>Streptomycetaceae</taxon>
        <taxon>Streptomyces</taxon>
    </lineage>
</organism>
<evidence type="ECO:0000256" key="2">
    <source>
        <dbReference type="SAM" id="SignalP"/>
    </source>
</evidence>
<proteinExistence type="predicted"/>
<evidence type="ECO:0000256" key="1">
    <source>
        <dbReference type="SAM" id="Phobius"/>
    </source>
</evidence>
<protein>
    <submittedName>
        <fullName evidence="3">Uncharacterized protein</fullName>
    </submittedName>
</protein>
<dbReference type="RefSeq" id="WP_369778561.1">
    <property type="nucleotide sequence ID" value="NZ_CP165727.1"/>
</dbReference>
<feature type="signal peptide" evidence="2">
    <location>
        <begin position="1"/>
        <end position="27"/>
    </location>
</feature>
<evidence type="ECO:0000313" key="3">
    <source>
        <dbReference type="EMBL" id="XDV65670.1"/>
    </source>
</evidence>
<feature type="chain" id="PRO_5044246884" evidence="2">
    <location>
        <begin position="28"/>
        <end position="76"/>
    </location>
</feature>
<name>A0AB39Y6C2_9ACTN</name>
<reference evidence="3" key="1">
    <citation type="submission" date="2024-08" db="EMBL/GenBank/DDBJ databases">
        <authorList>
            <person name="Yu S.T."/>
        </authorList>
    </citation>
    <scope>NUCLEOTIDE SEQUENCE</scope>
    <source>
        <strain evidence="3">R33</strain>
    </source>
</reference>
<dbReference type="AlphaFoldDB" id="A0AB39Y6C2"/>
<keyword evidence="2" id="KW-0732">Signal</keyword>
<sequence>MRSTFRTAAVVAGAFTALALPATRAFAADDPDAAAEEVVQEGWTEGAALIAGGAGLAAAGAAGLGVTMLRRRRAEG</sequence>
<dbReference type="EMBL" id="CP165727">
    <property type="protein sequence ID" value="XDV65670.1"/>
    <property type="molecule type" value="Genomic_DNA"/>
</dbReference>
<gene>
    <name evidence="3" type="ORF">AB5J51_23330</name>
</gene>